<protein>
    <recommendedName>
        <fullName evidence="4">NodB homology domain-containing protein</fullName>
    </recommendedName>
</protein>
<dbReference type="SUPFAM" id="SSF88713">
    <property type="entry name" value="Glycoside hydrolase/deacetylase"/>
    <property type="match status" value="1"/>
</dbReference>
<evidence type="ECO:0000256" key="2">
    <source>
        <dbReference type="ARBA" id="ARBA00022729"/>
    </source>
</evidence>
<dbReference type="PROSITE" id="PS51257">
    <property type="entry name" value="PROKAR_LIPOPROTEIN"/>
    <property type="match status" value="1"/>
</dbReference>
<feature type="domain" description="NodB homology" evidence="4">
    <location>
        <begin position="267"/>
        <end position="333"/>
    </location>
</feature>
<dbReference type="InterPro" id="IPR011330">
    <property type="entry name" value="Glyco_hydro/deAcase_b/a-brl"/>
</dbReference>
<dbReference type="Gene3D" id="3.20.20.370">
    <property type="entry name" value="Glycoside hydrolase/deacetylase"/>
    <property type="match status" value="1"/>
</dbReference>
<dbReference type="InterPro" id="IPR051398">
    <property type="entry name" value="Polysacch_Deacetylase"/>
</dbReference>
<comment type="subcellular location">
    <subcellularLocation>
        <location evidence="1">Secreted</location>
    </subcellularLocation>
</comment>
<dbReference type="AlphaFoldDB" id="A0A1M5X5Z4"/>
<dbReference type="STRING" id="1123282.SAMN02745823_01640"/>
<name>A0A1M5X5Z4_9FIRM</name>
<proteinExistence type="predicted"/>
<gene>
    <name evidence="5" type="ORF">SAMN02745823_01640</name>
</gene>
<dbReference type="RefSeq" id="WP_242941170.1">
    <property type="nucleotide sequence ID" value="NZ_FQXV01000004.1"/>
</dbReference>
<dbReference type="Pfam" id="PF01522">
    <property type="entry name" value="Polysacc_deac_1"/>
    <property type="match status" value="1"/>
</dbReference>
<sequence>MTCLKRLLPALIVLALLAGISGCGIKLQYQGEPGGAASPSAGAGVSTPPSADASASPEDDGGASPSPSVPPSPENLVPYNGVVEHLFFHPVVAYPELAFDGDSQQKGIDEYMVTVSEYDKMLQSMYDKNYVIVDWNDVWSEQTDVAGNGRMVKNTLMIPAGKKPLILSYDDVCYYDYMRQNGFTYKLVIKDGALWSYGLDPKGSAVYSQDLDAITILDKFVKQHPDFSLNGAKGCLCLTGYQGILGYRTMTDVNNKTPQAEAARQKEIEAVKPIIAMLRATGWYFGSHSWGHINLSTVSLAAVQRDTERWFDEVGSLIGPTKLMIYPFGARPDGGDVTKTGPIFKYLQSKGFRVFASVGIDAFSKIKPDIDAVINDRMHADGDTLRGQRDRYLKFYDAKLVFDTARPNYGVSWDK</sequence>
<evidence type="ECO:0000259" key="4">
    <source>
        <dbReference type="Pfam" id="PF01522"/>
    </source>
</evidence>
<keyword evidence="6" id="KW-1185">Reference proteome</keyword>
<dbReference type="GO" id="GO:0005975">
    <property type="term" value="P:carbohydrate metabolic process"/>
    <property type="evidence" value="ECO:0007669"/>
    <property type="project" value="InterPro"/>
</dbReference>
<reference evidence="5 6" key="1">
    <citation type="submission" date="2016-11" db="EMBL/GenBank/DDBJ databases">
        <authorList>
            <person name="Jaros S."/>
            <person name="Januszkiewicz K."/>
            <person name="Wedrychowicz H."/>
        </authorList>
    </citation>
    <scope>NUCLEOTIDE SEQUENCE [LARGE SCALE GENOMIC DNA]</scope>
    <source>
        <strain evidence="5 6">DSM 10068</strain>
    </source>
</reference>
<dbReference type="Proteomes" id="UP000183995">
    <property type="component" value="Unassembled WGS sequence"/>
</dbReference>
<dbReference type="EMBL" id="FQXV01000004">
    <property type="protein sequence ID" value="SHH95260.1"/>
    <property type="molecule type" value="Genomic_DNA"/>
</dbReference>
<evidence type="ECO:0000256" key="1">
    <source>
        <dbReference type="ARBA" id="ARBA00004613"/>
    </source>
</evidence>
<evidence type="ECO:0000313" key="6">
    <source>
        <dbReference type="Proteomes" id="UP000183995"/>
    </source>
</evidence>
<evidence type="ECO:0000256" key="3">
    <source>
        <dbReference type="SAM" id="MobiDB-lite"/>
    </source>
</evidence>
<keyword evidence="2" id="KW-0732">Signal</keyword>
<dbReference type="PANTHER" id="PTHR34216:SF3">
    <property type="entry name" value="POLY-BETA-1,6-N-ACETYL-D-GLUCOSAMINE N-DEACETYLASE"/>
    <property type="match status" value="1"/>
</dbReference>
<dbReference type="GO" id="GO:0005576">
    <property type="term" value="C:extracellular region"/>
    <property type="evidence" value="ECO:0007669"/>
    <property type="project" value="UniProtKB-SubCell"/>
</dbReference>
<evidence type="ECO:0000313" key="5">
    <source>
        <dbReference type="EMBL" id="SHH95260.1"/>
    </source>
</evidence>
<dbReference type="GO" id="GO:0016810">
    <property type="term" value="F:hydrolase activity, acting on carbon-nitrogen (but not peptide) bonds"/>
    <property type="evidence" value="ECO:0007669"/>
    <property type="project" value="InterPro"/>
</dbReference>
<feature type="compositionally biased region" description="Low complexity" evidence="3">
    <location>
        <begin position="36"/>
        <end position="56"/>
    </location>
</feature>
<dbReference type="PANTHER" id="PTHR34216">
    <property type="match status" value="1"/>
</dbReference>
<dbReference type="InterPro" id="IPR002509">
    <property type="entry name" value="NODB_dom"/>
</dbReference>
<feature type="region of interest" description="Disordered" evidence="3">
    <location>
        <begin position="36"/>
        <end position="75"/>
    </location>
</feature>
<organism evidence="5 6">
    <name type="scientific">Sporobacter termitidis DSM 10068</name>
    <dbReference type="NCBI Taxonomy" id="1123282"/>
    <lineage>
        <taxon>Bacteria</taxon>
        <taxon>Bacillati</taxon>
        <taxon>Bacillota</taxon>
        <taxon>Clostridia</taxon>
        <taxon>Eubacteriales</taxon>
        <taxon>Oscillospiraceae</taxon>
        <taxon>Sporobacter</taxon>
    </lineage>
</organism>
<accession>A0A1M5X5Z4</accession>